<comment type="catalytic activity">
    <reaction evidence="8 9">
        <text>2 5-aminolevulinate = porphobilinogen + 2 H2O + H(+)</text>
        <dbReference type="Rhea" id="RHEA:24064"/>
        <dbReference type="ChEBI" id="CHEBI:15377"/>
        <dbReference type="ChEBI" id="CHEBI:15378"/>
        <dbReference type="ChEBI" id="CHEBI:58126"/>
        <dbReference type="ChEBI" id="CHEBI:356416"/>
        <dbReference type="EC" id="4.2.1.24"/>
    </reaction>
</comment>
<evidence type="ECO:0000256" key="5">
    <source>
        <dbReference type="ARBA" id="ARBA00023133"/>
    </source>
</evidence>
<evidence type="ECO:0000256" key="10">
    <source>
        <dbReference type="RuleBase" id="RU004161"/>
    </source>
</evidence>
<gene>
    <name evidence="11" type="primary">hemB</name>
    <name evidence="11" type="ORF">GCM10009092_23280</name>
</gene>
<evidence type="ECO:0000256" key="1">
    <source>
        <dbReference type="ARBA" id="ARBA00004694"/>
    </source>
</evidence>
<comment type="subunit">
    <text evidence="9">Homooctamer.</text>
</comment>
<accession>A0ABN0X974</accession>
<evidence type="ECO:0000256" key="8">
    <source>
        <dbReference type="ARBA" id="ARBA00047651"/>
    </source>
</evidence>
<keyword evidence="12" id="KW-1185">Reference proteome</keyword>
<name>A0ABN0X974_9ALTE</name>
<comment type="caution">
    <text evidence="11">The sequence shown here is derived from an EMBL/GenBank/DDBJ whole genome shotgun (WGS) entry which is preliminary data.</text>
</comment>
<evidence type="ECO:0000256" key="9">
    <source>
        <dbReference type="RuleBase" id="RU000515"/>
    </source>
</evidence>
<comment type="pathway">
    <text evidence="1">Porphyrin-containing compound metabolism; protoporphyrin-IX biosynthesis; coproporphyrinogen-III from 5-aminolevulinate: step 1/4.</text>
</comment>
<proteinExistence type="inferred from homology"/>
<organism evidence="11 12">
    <name type="scientific">Bowmanella denitrificans</name>
    <dbReference type="NCBI Taxonomy" id="366582"/>
    <lineage>
        <taxon>Bacteria</taxon>
        <taxon>Pseudomonadati</taxon>
        <taxon>Pseudomonadota</taxon>
        <taxon>Gammaproteobacteria</taxon>
        <taxon>Alteromonadales</taxon>
        <taxon>Alteromonadaceae</taxon>
        <taxon>Bowmanella</taxon>
    </lineage>
</organism>
<dbReference type="PANTHER" id="PTHR11458:SF0">
    <property type="entry name" value="DELTA-AMINOLEVULINIC ACID DEHYDRATASE"/>
    <property type="match status" value="1"/>
</dbReference>
<comment type="similarity">
    <text evidence="2 10">Belongs to the ALAD family.</text>
</comment>
<evidence type="ECO:0000256" key="3">
    <source>
        <dbReference type="ARBA" id="ARBA00012053"/>
    </source>
</evidence>
<dbReference type="Pfam" id="PF00490">
    <property type="entry name" value="ALAD"/>
    <property type="match status" value="1"/>
</dbReference>
<reference evidence="11 12" key="1">
    <citation type="journal article" date="2019" name="Int. J. Syst. Evol. Microbiol.">
        <title>The Global Catalogue of Microorganisms (GCM) 10K type strain sequencing project: providing services to taxonomists for standard genome sequencing and annotation.</title>
        <authorList>
            <consortium name="The Broad Institute Genomics Platform"/>
            <consortium name="The Broad Institute Genome Sequencing Center for Infectious Disease"/>
            <person name="Wu L."/>
            <person name="Ma J."/>
        </authorList>
    </citation>
    <scope>NUCLEOTIDE SEQUENCE [LARGE SCALE GENOMIC DNA]</scope>
    <source>
        <strain evidence="11 12">JCM 13378</strain>
    </source>
</reference>
<dbReference type="RefSeq" id="WP_343845056.1">
    <property type="nucleotide sequence ID" value="NZ_BAAAEI010000012.1"/>
</dbReference>
<evidence type="ECO:0000256" key="6">
    <source>
        <dbReference type="ARBA" id="ARBA00023239"/>
    </source>
</evidence>
<keyword evidence="5" id="KW-0350">Heme biosynthesis</keyword>
<evidence type="ECO:0000256" key="2">
    <source>
        <dbReference type="ARBA" id="ARBA00008055"/>
    </source>
</evidence>
<dbReference type="Proteomes" id="UP001501757">
    <property type="component" value="Unassembled WGS sequence"/>
</dbReference>
<dbReference type="SUPFAM" id="SSF51569">
    <property type="entry name" value="Aldolase"/>
    <property type="match status" value="1"/>
</dbReference>
<dbReference type="InterPro" id="IPR013785">
    <property type="entry name" value="Aldolase_TIM"/>
</dbReference>
<dbReference type="InterPro" id="IPR001731">
    <property type="entry name" value="ALAD"/>
</dbReference>
<evidence type="ECO:0000313" key="11">
    <source>
        <dbReference type="EMBL" id="GAA0358412.1"/>
    </source>
</evidence>
<keyword evidence="7 9" id="KW-0627">Porphyrin biosynthesis</keyword>
<keyword evidence="6 9" id="KW-0456">Lyase</keyword>
<dbReference type="InterPro" id="IPR030656">
    <property type="entry name" value="ALAD_AS"/>
</dbReference>
<evidence type="ECO:0000256" key="4">
    <source>
        <dbReference type="ARBA" id="ARBA00020771"/>
    </source>
</evidence>
<dbReference type="NCBIfam" id="NF006762">
    <property type="entry name" value="PRK09283.1"/>
    <property type="match status" value="1"/>
</dbReference>
<dbReference type="PANTHER" id="PTHR11458">
    <property type="entry name" value="DELTA-AMINOLEVULINIC ACID DEHYDRATASE"/>
    <property type="match status" value="1"/>
</dbReference>
<dbReference type="Gene3D" id="3.20.20.70">
    <property type="entry name" value="Aldolase class I"/>
    <property type="match status" value="1"/>
</dbReference>
<sequence length="329" mass="36103">MSDFLRVRPRRIRKNEFTRQLIAESRLSVQDLIYPMFVLEGKNRSEDIPSMPGISRMSIDLLLKEAEALVELGIPAIALFPVTPAELKSECASEAFNPDGLAQKAIRALKEFVPDLGVISDVALDPFTSHGQDGLMDENGYIVNDQTVEVLVKQALSHAEAGADIVAPSDMMDGRIGQIRKALEQQGHVNTCIMAYSAKYASSYYGPFRDALGTAANIKGGNKKSYQMDPANSNEALREIAQDIAEGADMVMVKPGMPYLDIVQRCKQEFGVPTFAYQVSGEYAMHKAAFANGWLNEEAVIMESLLAFKRAGADGILTYFAKQAAQLLR</sequence>
<dbReference type="PROSITE" id="PS00169">
    <property type="entry name" value="D_ALA_DEHYDRATASE"/>
    <property type="match status" value="1"/>
</dbReference>
<dbReference type="EC" id="4.2.1.24" evidence="3 9"/>
<dbReference type="CDD" id="cd04823">
    <property type="entry name" value="ALAD_PBGS_aspartate_rich"/>
    <property type="match status" value="1"/>
</dbReference>
<protein>
    <recommendedName>
        <fullName evidence="4 9">Delta-aminolevulinic acid dehydratase</fullName>
        <ecNumber evidence="3 9">4.2.1.24</ecNumber>
    </recommendedName>
</protein>
<evidence type="ECO:0000256" key="7">
    <source>
        <dbReference type="ARBA" id="ARBA00023244"/>
    </source>
</evidence>
<evidence type="ECO:0000313" key="12">
    <source>
        <dbReference type="Proteomes" id="UP001501757"/>
    </source>
</evidence>
<dbReference type="PRINTS" id="PR00144">
    <property type="entry name" value="DALDHYDRTASE"/>
</dbReference>
<dbReference type="SMART" id="SM01004">
    <property type="entry name" value="ALAD"/>
    <property type="match status" value="1"/>
</dbReference>
<dbReference type="EMBL" id="BAAAEI010000012">
    <property type="protein sequence ID" value="GAA0358412.1"/>
    <property type="molecule type" value="Genomic_DNA"/>
</dbReference>
<dbReference type="PIRSF" id="PIRSF001415">
    <property type="entry name" value="Porphbilin_synth"/>
    <property type="match status" value="1"/>
</dbReference>